<protein>
    <submittedName>
        <fullName evidence="1">Uncharacterized protein</fullName>
    </submittedName>
</protein>
<keyword evidence="2" id="KW-1185">Reference proteome</keyword>
<accession>A0ABD2MQ03</accession>
<comment type="caution">
    <text evidence="1">The sequence shown here is derived from an EMBL/GenBank/DDBJ whole genome shotgun (WGS) entry which is preliminary data.</text>
</comment>
<reference evidence="1 2" key="1">
    <citation type="journal article" date="2021" name="BMC Biol.">
        <title>Horizontally acquired antibacterial genes associated with adaptive radiation of ladybird beetles.</title>
        <authorList>
            <person name="Li H.S."/>
            <person name="Tang X.F."/>
            <person name="Huang Y.H."/>
            <person name="Xu Z.Y."/>
            <person name="Chen M.L."/>
            <person name="Du X.Y."/>
            <person name="Qiu B.Y."/>
            <person name="Chen P.T."/>
            <person name="Zhang W."/>
            <person name="Slipinski A."/>
            <person name="Escalona H.E."/>
            <person name="Waterhouse R.M."/>
            <person name="Zwick A."/>
            <person name="Pang H."/>
        </authorList>
    </citation>
    <scope>NUCLEOTIDE SEQUENCE [LARGE SCALE GENOMIC DNA]</scope>
    <source>
        <strain evidence="1">SYSU2018</strain>
    </source>
</reference>
<sequence length="233" mass="24584">MNPNYIPEGFTYDSQYALATNNQPYTTTNSARYHKYSNKLRYREVNEHNELQPFTSDDIPLLENTATTSGGIISGITGALNSDAATVGSGAASFATSVGGTGVAVTGAALANGAGIAYHSIKKNFGSSISNKHTGEYIIPFSNNIGPGNEPKPGRNRADTITLEHDLSYGTATSNKDIHQADKTAISQFAHEAIYGNDPISQLQAGIGSIGLGAKHTVEKATGTIIYDKHETS</sequence>
<evidence type="ECO:0000313" key="1">
    <source>
        <dbReference type="EMBL" id="KAL3268470.1"/>
    </source>
</evidence>
<name>A0ABD2MQ03_9CUCU</name>
<gene>
    <name evidence="1" type="ORF">HHI36_007581</name>
</gene>
<organism evidence="1 2">
    <name type="scientific">Cryptolaemus montrouzieri</name>
    <dbReference type="NCBI Taxonomy" id="559131"/>
    <lineage>
        <taxon>Eukaryota</taxon>
        <taxon>Metazoa</taxon>
        <taxon>Ecdysozoa</taxon>
        <taxon>Arthropoda</taxon>
        <taxon>Hexapoda</taxon>
        <taxon>Insecta</taxon>
        <taxon>Pterygota</taxon>
        <taxon>Neoptera</taxon>
        <taxon>Endopterygota</taxon>
        <taxon>Coleoptera</taxon>
        <taxon>Polyphaga</taxon>
        <taxon>Cucujiformia</taxon>
        <taxon>Coccinelloidea</taxon>
        <taxon>Coccinellidae</taxon>
        <taxon>Scymninae</taxon>
        <taxon>Scymnini</taxon>
        <taxon>Cryptolaemus</taxon>
    </lineage>
</organism>
<dbReference type="Proteomes" id="UP001516400">
    <property type="component" value="Unassembled WGS sequence"/>
</dbReference>
<dbReference type="AlphaFoldDB" id="A0ABD2MQ03"/>
<evidence type="ECO:0000313" key="2">
    <source>
        <dbReference type="Proteomes" id="UP001516400"/>
    </source>
</evidence>
<dbReference type="EMBL" id="JABFTP020000021">
    <property type="protein sequence ID" value="KAL3268470.1"/>
    <property type="molecule type" value="Genomic_DNA"/>
</dbReference>
<proteinExistence type="predicted"/>